<dbReference type="EMBL" id="LK052968">
    <property type="protein sequence ID" value="CDR49800.1"/>
    <property type="molecule type" value="Genomic_DNA"/>
</dbReference>
<organism evidence="1">
    <name type="scientific">Rhodotorula toruloides</name>
    <name type="common">Yeast</name>
    <name type="synonym">Rhodosporidium toruloides</name>
    <dbReference type="NCBI Taxonomy" id="5286"/>
    <lineage>
        <taxon>Eukaryota</taxon>
        <taxon>Fungi</taxon>
        <taxon>Dikarya</taxon>
        <taxon>Basidiomycota</taxon>
        <taxon>Pucciniomycotina</taxon>
        <taxon>Microbotryomycetes</taxon>
        <taxon>Sporidiobolales</taxon>
        <taxon>Sporidiobolaceae</taxon>
        <taxon>Rhodotorula</taxon>
    </lineage>
</organism>
<accession>A0A061BRV4</accession>
<dbReference type="AlphaFoldDB" id="A0A061BRV4"/>
<sequence length="97" mass="10780">MAKCLAHAYHTGRLTALTTSSRQSPATPLHFGLTDSEVHVIRAHLQGRVANQQAEAAARTLVGMSQQHSLLKPEISRRVALMHGTTKQRWERQARAF</sequence>
<name>A0A061BRV4_RHOTO</name>
<gene>
    <name evidence="1" type="ORF">RHTO0S_33e00518g</name>
</gene>
<proteinExistence type="predicted"/>
<protein>
    <submittedName>
        <fullName evidence="1">RHTO0S33e00518g1_1</fullName>
    </submittedName>
</protein>
<evidence type="ECO:0000313" key="1">
    <source>
        <dbReference type="EMBL" id="CDR49800.1"/>
    </source>
</evidence>
<reference evidence="1" key="1">
    <citation type="journal article" date="2014" name="Genome Announc.">
        <title>Draft genome sequence of Rhodosporidium toruloides CECT1137, an oleaginous yeast of biotechnological interest.</title>
        <authorList>
            <person name="Morin N."/>
            <person name="Calcas X."/>
            <person name="Devillers H."/>
            <person name="Durrens P."/>
            <person name="Sherman D.J."/>
            <person name="Nicaud J.-M."/>
            <person name="Neuveglise C."/>
        </authorList>
    </citation>
    <scope>NUCLEOTIDE SEQUENCE</scope>
    <source>
        <strain evidence="1">CECT1137</strain>
    </source>
</reference>